<evidence type="ECO:0000313" key="3">
    <source>
        <dbReference type="Proteomes" id="UP000027222"/>
    </source>
</evidence>
<accession>A0A067TB58</accession>
<reference evidence="3" key="1">
    <citation type="journal article" date="2014" name="Proc. Natl. Acad. Sci. U.S.A.">
        <title>Extensive sampling of basidiomycete genomes demonstrates inadequacy of the white-rot/brown-rot paradigm for wood decay fungi.</title>
        <authorList>
            <person name="Riley R."/>
            <person name="Salamov A.A."/>
            <person name="Brown D.W."/>
            <person name="Nagy L.G."/>
            <person name="Floudas D."/>
            <person name="Held B.W."/>
            <person name="Levasseur A."/>
            <person name="Lombard V."/>
            <person name="Morin E."/>
            <person name="Otillar R."/>
            <person name="Lindquist E.A."/>
            <person name="Sun H."/>
            <person name="LaButti K.M."/>
            <person name="Schmutz J."/>
            <person name="Jabbour D."/>
            <person name="Luo H."/>
            <person name="Baker S.E."/>
            <person name="Pisabarro A.G."/>
            <person name="Walton J.D."/>
            <person name="Blanchette R.A."/>
            <person name="Henrissat B."/>
            <person name="Martin F."/>
            <person name="Cullen D."/>
            <person name="Hibbett D.S."/>
            <person name="Grigoriev I.V."/>
        </authorList>
    </citation>
    <scope>NUCLEOTIDE SEQUENCE [LARGE SCALE GENOMIC DNA]</scope>
    <source>
        <strain evidence="3">CBS 339.88</strain>
    </source>
</reference>
<name>A0A067TB58_GALM3</name>
<dbReference type="Pfam" id="PF13391">
    <property type="entry name" value="HNH_2"/>
    <property type="match status" value="1"/>
</dbReference>
<evidence type="ECO:0000259" key="1">
    <source>
        <dbReference type="Pfam" id="PF13391"/>
    </source>
</evidence>
<dbReference type="AlphaFoldDB" id="A0A067TB58"/>
<sequence>MTATEIKVYASLPRVAALGGDLNLDANNWHWLLCLTLPLVTLDALQFSPRPYKWIRYAIGIVVGAEGDLSSSSDLINVVDYNAGLPTESVALYYHTSDDEKRRMFPVDPNIGRTNITSSVATSRRAQFHSAAAMRDGNRCVLTGIDEDVCDAVHLLAHSKGDTYISTYTQRRSRDPARADIVQDIDSVRNGLLLNNYSHRGLGRHIAFLSTPNFAMDTTDVDPTAPAGEKRYTAHLFEPSKPFFSGGTSEPPSGVSLRISHTPDWPPAILFEAVYASTVLHHFGAQLLKDEVAATWKYIFYLDGVMSQAQAEHKEVVGRQARYDAYAGPDNFDILLALPYILMPPDELQAMMREAKEKAAGAEQRDVQEKVNNWNKQIIAS</sequence>
<dbReference type="OrthoDB" id="3269637at2759"/>
<protein>
    <recommendedName>
        <fullName evidence="1">HNH nuclease domain-containing protein</fullName>
    </recommendedName>
</protein>
<gene>
    <name evidence="2" type="ORF">GALMADRAFT_1327451</name>
</gene>
<dbReference type="EMBL" id="KL142377">
    <property type="protein sequence ID" value="KDR77129.1"/>
    <property type="molecule type" value="Genomic_DNA"/>
</dbReference>
<dbReference type="Proteomes" id="UP000027222">
    <property type="component" value="Unassembled WGS sequence"/>
</dbReference>
<evidence type="ECO:0000313" key="2">
    <source>
        <dbReference type="EMBL" id="KDR77129.1"/>
    </source>
</evidence>
<dbReference type="HOGENOM" id="CLU_692637_0_0_1"/>
<dbReference type="InterPro" id="IPR003615">
    <property type="entry name" value="HNH_nuc"/>
</dbReference>
<proteinExistence type="predicted"/>
<organism evidence="2 3">
    <name type="scientific">Galerina marginata (strain CBS 339.88)</name>
    <dbReference type="NCBI Taxonomy" id="685588"/>
    <lineage>
        <taxon>Eukaryota</taxon>
        <taxon>Fungi</taxon>
        <taxon>Dikarya</taxon>
        <taxon>Basidiomycota</taxon>
        <taxon>Agaricomycotina</taxon>
        <taxon>Agaricomycetes</taxon>
        <taxon>Agaricomycetidae</taxon>
        <taxon>Agaricales</taxon>
        <taxon>Agaricineae</taxon>
        <taxon>Strophariaceae</taxon>
        <taxon>Galerina</taxon>
    </lineage>
</organism>
<feature type="domain" description="HNH nuclease" evidence="1">
    <location>
        <begin position="140"/>
        <end position="203"/>
    </location>
</feature>
<keyword evidence="3" id="KW-1185">Reference proteome</keyword>